<proteinExistence type="predicted"/>
<keyword evidence="1" id="KW-0472">Membrane</keyword>
<feature type="transmembrane region" description="Helical" evidence="1">
    <location>
        <begin position="6"/>
        <end position="25"/>
    </location>
</feature>
<keyword evidence="1" id="KW-0812">Transmembrane</keyword>
<keyword evidence="1" id="KW-1133">Transmembrane helix</keyword>
<feature type="transmembrane region" description="Helical" evidence="1">
    <location>
        <begin position="154"/>
        <end position="176"/>
    </location>
</feature>
<keyword evidence="3" id="KW-1185">Reference proteome</keyword>
<organism evidence="2 3">
    <name type="scientific">Hymenobacter lucidus</name>
    <dbReference type="NCBI Taxonomy" id="2880930"/>
    <lineage>
        <taxon>Bacteria</taxon>
        <taxon>Pseudomonadati</taxon>
        <taxon>Bacteroidota</taxon>
        <taxon>Cytophagia</taxon>
        <taxon>Cytophagales</taxon>
        <taxon>Hymenobacteraceae</taxon>
        <taxon>Hymenobacter</taxon>
    </lineage>
</organism>
<feature type="transmembrane region" description="Helical" evidence="1">
    <location>
        <begin position="93"/>
        <end position="112"/>
    </location>
</feature>
<sequence length="215" mass="24623">MPLTLQQLLMRLTLVPVIVAGIIGFMRFRHLPLNLRYLAGLVWFILPIELVGIGLMLLHRNNLFLMPIYAVGECLLLALVYRHTLHLATFTRLVPWLVGGFAAYALADSLLAPGLTQFRPGQQVIQSILVLGFVALYFRKLLNELRVEQPTREPMFWVSTGLFVYSLGYLQIALFSNYLLRYSLQLNMSIWAVHSLLYIVLHLCFGIALWVRPQK</sequence>
<accession>A0ABS8ARS7</accession>
<dbReference type="RefSeq" id="WP_226174636.1">
    <property type="nucleotide sequence ID" value="NZ_JAJADR010000002.1"/>
</dbReference>
<feature type="transmembrane region" description="Helical" evidence="1">
    <location>
        <begin position="64"/>
        <end position="81"/>
    </location>
</feature>
<evidence type="ECO:0000256" key="1">
    <source>
        <dbReference type="SAM" id="Phobius"/>
    </source>
</evidence>
<dbReference type="Proteomes" id="UP001165296">
    <property type="component" value="Unassembled WGS sequence"/>
</dbReference>
<comment type="caution">
    <text evidence="2">The sequence shown here is derived from an EMBL/GenBank/DDBJ whole genome shotgun (WGS) entry which is preliminary data.</text>
</comment>
<name>A0ABS8ARS7_9BACT</name>
<evidence type="ECO:0000313" key="3">
    <source>
        <dbReference type="Proteomes" id="UP001165296"/>
    </source>
</evidence>
<reference evidence="2" key="1">
    <citation type="submission" date="2021-10" db="EMBL/GenBank/DDBJ databases">
        <authorList>
            <person name="Dean J.D."/>
            <person name="Kim M.K."/>
            <person name="Newey C.N."/>
            <person name="Stoker T.S."/>
            <person name="Thompson D.W."/>
            <person name="Grose J.H."/>
        </authorList>
    </citation>
    <scope>NUCLEOTIDE SEQUENCE</scope>
    <source>
        <strain evidence="2">BT178</strain>
    </source>
</reference>
<protein>
    <submittedName>
        <fullName evidence="2">Uncharacterized protein</fullName>
    </submittedName>
</protein>
<feature type="transmembrane region" description="Helical" evidence="1">
    <location>
        <begin position="188"/>
        <end position="211"/>
    </location>
</feature>
<evidence type="ECO:0000313" key="2">
    <source>
        <dbReference type="EMBL" id="MCB2408046.1"/>
    </source>
</evidence>
<gene>
    <name evidence="2" type="ORF">LGH74_08660</name>
</gene>
<dbReference type="EMBL" id="JAJADR010000002">
    <property type="protein sequence ID" value="MCB2408046.1"/>
    <property type="molecule type" value="Genomic_DNA"/>
</dbReference>
<feature type="transmembrane region" description="Helical" evidence="1">
    <location>
        <begin position="37"/>
        <end position="58"/>
    </location>
</feature>
<feature type="transmembrane region" description="Helical" evidence="1">
    <location>
        <begin position="124"/>
        <end position="142"/>
    </location>
</feature>